<dbReference type="InterPro" id="IPR007860">
    <property type="entry name" value="DNA_mmatch_repair_MutS_con_dom"/>
</dbReference>
<reference evidence="13" key="1">
    <citation type="submission" date="2020-10" db="EMBL/GenBank/DDBJ databases">
        <title>Genome sequence of the unusual species of purple photosynthetic bacteria, Phaeovibrio sulfidiphilus DSM 23193, type strain.</title>
        <authorList>
            <person name="Kyndt J.A."/>
            <person name="Meyer T.E."/>
        </authorList>
    </citation>
    <scope>NUCLEOTIDE SEQUENCE</scope>
    <source>
        <strain evidence="13">DSM 23193</strain>
    </source>
</reference>
<keyword evidence="5 9" id="KW-0067">ATP-binding</keyword>
<sequence>MTAGTPLLLPLDPPDDSTPLMAQYLAIKAEHPDSLLFFRMGDFYELFFDDAIRASETLEITLTKRGKLRGEDIPMCGVPVHTWENYAARAIRAGHKVAICEQLEDPAEARRKRGYKAVVERGIVRVMTPGTLTEDSLLESRSANYLCALSRVRDGFGLAWVDVSTGELACEALEEGGILPAVARLAPGEILLPEALFQDSGFRELSRDGAALTPLAAACFDSENARKRLEDYFQVASLDGFGAFSRAEVSALGAVLDYVRLTQAGRMPRLLAPRRLEPGSILEIDPATRRNLELAETLSGSRKGSLLACIDRTITGAGARLLALWLSAPLTDPEGINRRLDAVSLLFDAPDVRADLRAELAGCPDVMRALTRISLSRGSPRDLATIGDVLARIPRIRALIGRTRLPGEAAAALDDIDRDLGTHTELVYELSRALADELPPLARDGGFIRAGYSPELDELRSLRDESNRQIALLQAKYIDETRIQTLKIRHNNVLGYFVEVPAARADALMTSNVLKRPEGGEDALLDGAGGEAGEKTLFTHRQTLANQVRFVTVELSGLEDRIRGAADKALALELSLFATLCEQVLERADALSRAAEALARLDVFQGLAEIAGTCGWTRPVLDTSLDFHIEGGRHPVVEDALRASGESAFVANDCDLGPGNRLWLLTGPNMAGKSTFLRQNALIVLLAQTGSFVPAAQARFGIVDRLFSRVGAADDLARGRSTFMVEMVETAAILNQATERSLVILDEIGRGTSTFDGLSIAWATVESLHDVTRCRSLFATHYHELTALSARLDRLSCHTLRVKEWKGQVVFLHEVGEGTADRSYGIHVARLAGVPASVLARAEEVLAHLEQGEGSSASDRLAEALPLFDANAPCPPQGGAAGGTGRGATGPGPVERALADLNPDNMSPREALEALYHLKALEAGEA</sequence>
<evidence type="ECO:0000256" key="3">
    <source>
        <dbReference type="ARBA" id="ARBA00022741"/>
    </source>
</evidence>
<dbReference type="InterPro" id="IPR007696">
    <property type="entry name" value="DNA_mismatch_repair_MutS_core"/>
</dbReference>
<evidence type="ECO:0000256" key="4">
    <source>
        <dbReference type="ARBA" id="ARBA00022763"/>
    </source>
</evidence>
<evidence type="ECO:0000313" key="13">
    <source>
        <dbReference type="EMBL" id="MBE1237153.1"/>
    </source>
</evidence>
<dbReference type="GO" id="GO:0140664">
    <property type="term" value="F:ATP-dependent DNA damage sensor activity"/>
    <property type="evidence" value="ECO:0007669"/>
    <property type="project" value="InterPro"/>
</dbReference>
<feature type="binding site" evidence="9">
    <location>
        <begin position="667"/>
        <end position="674"/>
    </location>
    <ligand>
        <name>ATP</name>
        <dbReference type="ChEBI" id="CHEBI:30616"/>
    </ligand>
</feature>
<dbReference type="SUPFAM" id="SSF52540">
    <property type="entry name" value="P-loop containing nucleoside triphosphate hydrolases"/>
    <property type="match status" value="1"/>
</dbReference>
<dbReference type="InterPro" id="IPR045076">
    <property type="entry name" value="MutS"/>
</dbReference>
<dbReference type="SUPFAM" id="SSF48334">
    <property type="entry name" value="DNA repair protein MutS, domain III"/>
    <property type="match status" value="1"/>
</dbReference>
<dbReference type="SUPFAM" id="SSF53150">
    <property type="entry name" value="DNA repair protein MutS, domain II"/>
    <property type="match status" value="1"/>
</dbReference>
<dbReference type="InterPro" id="IPR017261">
    <property type="entry name" value="DNA_mismatch_repair_MutS/MSH"/>
</dbReference>
<evidence type="ECO:0000256" key="1">
    <source>
        <dbReference type="ARBA" id="ARBA00006271"/>
    </source>
</evidence>
<dbReference type="InterPro" id="IPR036678">
    <property type="entry name" value="MutS_con_dom_sf"/>
</dbReference>
<dbReference type="Pfam" id="PF05190">
    <property type="entry name" value="MutS_IV"/>
    <property type="match status" value="1"/>
</dbReference>
<dbReference type="SMART" id="SM00533">
    <property type="entry name" value="MUTSd"/>
    <property type="match status" value="1"/>
</dbReference>
<keyword evidence="3 9" id="KW-0547">Nucleotide-binding</keyword>
<evidence type="ECO:0000256" key="8">
    <source>
        <dbReference type="ARBA" id="ARBA00024647"/>
    </source>
</evidence>
<dbReference type="Gene3D" id="3.30.420.110">
    <property type="entry name" value="MutS, connector domain"/>
    <property type="match status" value="1"/>
</dbReference>
<dbReference type="InterPro" id="IPR007861">
    <property type="entry name" value="DNA_mismatch_repair_MutS_clamp"/>
</dbReference>
<comment type="similarity">
    <text evidence="1 9 10">Belongs to the DNA mismatch repair MutS family.</text>
</comment>
<dbReference type="InterPro" id="IPR027417">
    <property type="entry name" value="P-loop_NTPase"/>
</dbReference>
<evidence type="ECO:0000256" key="5">
    <source>
        <dbReference type="ARBA" id="ARBA00022840"/>
    </source>
</evidence>
<feature type="domain" description="DNA mismatch repair proteins mutS family" evidence="12">
    <location>
        <begin position="741"/>
        <end position="757"/>
    </location>
</feature>
<dbReference type="Pfam" id="PF05192">
    <property type="entry name" value="MutS_III"/>
    <property type="match status" value="1"/>
</dbReference>
<proteinExistence type="inferred from homology"/>
<dbReference type="Gene3D" id="3.40.1170.10">
    <property type="entry name" value="DNA repair protein MutS, domain I"/>
    <property type="match status" value="1"/>
</dbReference>
<dbReference type="InterPro" id="IPR005748">
    <property type="entry name" value="DNA_mismatch_repair_MutS"/>
</dbReference>
<dbReference type="GO" id="GO:0003684">
    <property type="term" value="F:damaged DNA binding"/>
    <property type="evidence" value="ECO:0007669"/>
    <property type="project" value="UniProtKB-UniRule"/>
</dbReference>
<dbReference type="GO" id="GO:0030983">
    <property type="term" value="F:mismatched DNA binding"/>
    <property type="evidence" value="ECO:0007669"/>
    <property type="project" value="InterPro"/>
</dbReference>
<dbReference type="RefSeq" id="WP_192534155.1">
    <property type="nucleotide sequence ID" value="NZ_JACZHT010000003.1"/>
</dbReference>
<evidence type="ECO:0000256" key="7">
    <source>
        <dbReference type="ARBA" id="ARBA00023204"/>
    </source>
</evidence>
<dbReference type="PANTHER" id="PTHR11361:SF34">
    <property type="entry name" value="DNA MISMATCH REPAIR PROTEIN MSH1, MITOCHONDRIAL"/>
    <property type="match status" value="1"/>
</dbReference>
<name>A0A8J6YM48_9PROT</name>
<evidence type="ECO:0000256" key="11">
    <source>
        <dbReference type="SAM" id="MobiDB-lite"/>
    </source>
</evidence>
<evidence type="ECO:0000313" key="14">
    <source>
        <dbReference type="Proteomes" id="UP000631034"/>
    </source>
</evidence>
<dbReference type="CDD" id="cd03284">
    <property type="entry name" value="ABC_MutS1"/>
    <property type="match status" value="1"/>
</dbReference>
<dbReference type="InterPro" id="IPR016151">
    <property type="entry name" value="DNA_mismatch_repair_MutS_N"/>
</dbReference>
<dbReference type="Pfam" id="PF01624">
    <property type="entry name" value="MutS_I"/>
    <property type="match status" value="1"/>
</dbReference>
<dbReference type="InterPro" id="IPR000432">
    <property type="entry name" value="DNA_mismatch_repair_MutS_C"/>
</dbReference>
<dbReference type="EMBL" id="JACZHT010000003">
    <property type="protein sequence ID" value="MBE1237153.1"/>
    <property type="molecule type" value="Genomic_DNA"/>
</dbReference>
<dbReference type="AlphaFoldDB" id="A0A8J6YM48"/>
<feature type="compositionally biased region" description="Gly residues" evidence="11">
    <location>
        <begin position="879"/>
        <end position="890"/>
    </location>
</feature>
<accession>A0A8J6YM48</accession>
<dbReference type="PROSITE" id="PS00486">
    <property type="entry name" value="DNA_MISMATCH_REPAIR_2"/>
    <property type="match status" value="1"/>
</dbReference>
<dbReference type="GO" id="GO:0005829">
    <property type="term" value="C:cytosol"/>
    <property type="evidence" value="ECO:0007669"/>
    <property type="project" value="TreeGrafter"/>
</dbReference>
<dbReference type="InterPro" id="IPR007695">
    <property type="entry name" value="DNA_mismatch_repair_MutS-lik_N"/>
</dbReference>
<gene>
    <name evidence="9 13" type="primary">mutS</name>
    <name evidence="13" type="ORF">IHV25_05765</name>
</gene>
<dbReference type="Pfam" id="PF00488">
    <property type="entry name" value="MutS_V"/>
    <property type="match status" value="1"/>
</dbReference>
<comment type="caution">
    <text evidence="13">The sequence shown here is derived from an EMBL/GenBank/DDBJ whole genome shotgun (WGS) entry which is preliminary data.</text>
</comment>
<dbReference type="Pfam" id="PF05188">
    <property type="entry name" value="MutS_II"/>
    <property type="match status" value="1"/>
</dbReference>
<keyword evidence="14" id="KW-1185">Reference proteome</keyword>
<dbReference type="HAMAP" id="MF_00096">
    <property type="entry name" value="MutS"/>
    <property type="match status" value="1"/>
</dbReference>
<organism evidence="13 14">
    <name type="scientific">Phaeovibrio sulfidiphilus</name>
    <dbReference type="NCBI Taxonomy" id="1220600"/>
    <lineage>
        <taxon>Bacteria</taxon>
        <taxon>Pseudomonadati</taxon>
        <taxon>Pseudomonadota</taxon>
        <taxon>Alphaproteobacteria</taxon>
        <taxon>Rhodospirillales</taxon>
        <taxon>Rhodospirillaceae</taxon>
        <taxon>Phaeovibrio</taxon>
    </lineage>
</organism>
<dbReference type="Proteomes" id="UP000631034">
    <property type="component" value="Unassembled WGS sequence"/>
</dbReference>
<keyword evidence="6 9" id="KW-0238">DNA-binding</keyword>
<dbReference type="GO" id="GO:0006298">
    <property type="term" value="P:mismatch repair"/>
    <property type="evidence" value="ECO:0007669"/>
    <property type="project" value="UniProtKB-UniRule"/>
</dbReference>
<keyword evidence="4 9" id="KW-0227">DNA damage</keyword>
<dbReference type="PANTHER" id="PTHR11361">
    <property type="entry name" value="DNA MISMATCH REPAIR PROTEIN MUTS FAMILY MEMBER"/>
    <property type="match status" value="1"/>
</dbReference>
<evidence type="ECO:0000259" key="12">
    <source>
        <dbReference type="PROSITE" id="PS00486"/>
    </source>
</evidence>
<dbReference type="GO" id="GO:0005524">
    <property type="term" value="F:ATP binding"/>
    <property type="evidence" value="ECO:0007669"/>
    <property type="project" value="UniProtKB-UniRule"/>
</dbReference>
<dbReference type="Gene3D" id="3.40.50.300">
    <property type="entry name" value="P-loop containing nucleotide triphosphate hydrolases"/>
    <property type="match status" value="1"/>
</dbReference>
<dbReference type="Gene3D" id="6.10.140.430">
    <property type="match status" value="1"/>
</dbReference>
<evidence type="ECO:0000256" key="6">
    <source>
        <dbReference type="ARBA" id="ARBA00023125"/>
    </source>
</evidence>
<dbReference type="SUPFAM" id="SSF55271">
    <property type="entry name" value="DNA repair protein MutS, domain I"/>
    <property type="match status" value="1"/>
</dbReference>
<comment type="function">
    <text evidence="8 9">This protein is involved in the repair of mismatches in DNA. It is possible that it carries out the mismatch recognition step. This protein has a weak ATPase activity.</text>
</comment>
<keyword evidence="7 9" id="KW-0234">DNA repair</keyword>
<protein>
    <recommendedName>
        <fullName evidence="2 9">DNA mismatch repair protein MutS</fullName>
    </recommendedName>
</protein>
<dbReference type="Gene3D" id="1.10.1420.10">
    <property type="match status" value="2"/>
</dbReference>
<feature type="region of interest" description="Disordered" evidence="11">
    <location>
        <begin position="872"/>
        <end position="905"/>
    </location>
</feature>
<dbReference type="PIRSF" id="PIRSF037677">
    <property type="entry name" value="DNA_mis_repair_Msh6"/>
    <property type="match status" value="1"/>
</dbReference>
<dbReference type="FunFam" id="3.40.1170.10:FF:000001">
    <property type="entry name" value="DNA mismatch repair protein MutS"/>
    <property type="match status" value="1"/>
</dbReference>
<dbReference type="SMART" id="SM00534">
    <property type="entry name" value="MUTSac"/>
    <property type="match status" value="1"/>
</dbReference>
<evidence type="ECO:0000256" key="10">
    <source>
        <dbReference type="RuleBase" id="RU003756"/>
    </source>
</evidence>
<evidence type="ECO:0000256" key="9">
    <source>
        <dbReference type="HAMAP-Rule" id="MF_00096"/>
    </source>
</evidence>
<dbReference type="NCBIfam" id="NF003810">
    <property type="entry name" value="PRK05399.1"/>
    <property type="match status" value="2"/>
</dbReference>
<evidence type="ECO:0000256" key="2">
    <source>
        <dbReference type="ARBA" id="ARBA00021982"/>
    </source>
</evidence>
<dbReference type="InterPro" id="IPR036187">
    <property type="entry name" value="DNA_mismatch_repair_MutS_sf"/>
</dbReference>